<evidence type="ECO:0000256" key="5">
    <source>
        <dbReference type="ARBA" id="ARBA00022692"/>
    </source>
</evidence>
<evidence type="ECO:0000256" key="6">
    <source>
        <dbReference type="ARBA" id="ARBA00022847"/>
    </source>
</evidence>
<dbReference type="PROSITE" id="PS00216">
    <property type="entry name" value="SUGAR_TRANSPORT_1"/>
    <property type="match status" value="1"/>
</dbReference>
<dbReference type="InterPro" id="IPR020846">
    <property type="entry name" value="MFS_dom"/>
</dbReference>
<evidence type="ECO:0000256" key="3">
    <source>
        <dbReference type="ARBA" id="ARBA00022448"/>
    </source>
</evidence>
<evidence type="ECO:0000313" key="14">
    <source>
        <dbReference type="Proteomes" id="UP001189773"/>
    </source>
</evidence>
<reference evidence="12 14" key="1">
    <citation type="submission" date="2023-07" db="EMBL/GenBank/DDBJ databases">
        <authorList>
            <person name="Peeters C."/>
        </authorList>
    </citation>
    <scope>NUCLEOTIDE SEQUENCE</scope>
    <source>
        <strain evidence="11 14">LMG 18095</strain>
        <strain evidence="12">R-77560</strain>
    </source>
</reference>
<dbReference type="InterPro" id="IPR036259">
    <property type="entry name" value="MFS_trans_sf"/>
</dbReference>
<protein>
    <submittedName>
        <fullName evidence="12">Proline/betaine transporter</fullName>
    </submittedName>
</protein>
<evidence type="ECO:0000256" key="4">
    <source>
        <dbReference type="ARBA" id="ARBA00022475"/>
    </source>
</evidence>
<evidence type="ECO:0000313" key="13">
    <source>
        <dbReference type="Proteomes" id="UP001189756"/>
    </source>
</evidence>
<dbReference type="InterPro" id="IPR005829">
    <property type="entry name" value="Sugar_transporter_CS"/>
</dbReference>
<dbReference type="CDD" id="cd17368">
    <property type="entry name" value="MFS_CitA"/>
    <property type="match status" value="1"/>
</dbReference>
<dbReference type="Proteomes" id="UP001189773">
    <property type="component" value="Unassembled WGS sequence"/>
</dbReference>
<dbReference type="SUPFAM" id="SSF103473">
    <property type="entry name" value="MFS general substrate transporter"/>
    <property type="match status" value="1"/>
</dbReference>
<keyword evidence="5 9" id="KW-0812">Transmembrane</keyword>
<dbReference type="NCBIfam" id="NF011656">
    <property type="entry name" value="PRK15075.1"/>
    <property type="match status" value="1"/>
</dbReference>
<dbReference type="Pfam" id="PF07690">
    <property type="entry name" value="MFS_1"/>
    <property type="match status" value="1"/>
</dbReference>
<feature type="transmembrane region" description="Helical" evidence="9">
    <location>
        <begin position="372"/>
        <end position="394"/>
    </location>
</feature>
<keyword evidence="7 9" id="KW-1133">Transmembrane helix</keyword>
<dbReference type="PANTHER" id="PTHR43528">
    <property type="entry name" value="ALPHA-KETOGLUTARATE PERMEASE"/>
    <property type="match status" value="1"/>
</dbReference>
<dbReference type="PANTHER" id="PTHR43528:SF6">
    <property type="entry name" value="CITRATE-PROTON SYMPORTER"/>
    <property type="match status" value="1"/>
</dbReference>
<sequence length="437" mass="47544">MTSTMHTTNPNESKARTVFRVVSGNFLEMYDFMVYGYYAKAIADTFFPAGNEFLSLMLSLVTFGAGFLMRPLGAIFLGAYIDRHGRRTGLIVTLALMACGTLLIALVPSYATIGLAAPLLVLIGRLLQGFSAGVELGGVSVYLAEIATPGKKGFFVSWQSASQQVAVMFAALLGVLMSYLLPPSEMSAWGWRVPFLIGCLIVPFLFIIRRSLQETEEFQKRKHRPDLRAVFRSMGQNWRLVGAGTLMVVMTTVSFYLITAYTPTFGKSVLHLSDMDSLIVTLCVGASNFFWLPMMGAVSDRVGRRPLLILFTVLMLVTAYPAMQWLVAAPSFARMLTVLLWLSFLYGSYNGAMVVTLTEIMPPEVRTTGFSLAYSLATAIFGGFTPAIATWLIHETGNKAMPGVWVSFAALCGLIATLAIVKPAGRHEHGAGTAPVA</sequence>
<dbReference type="Proteomes" id="UP001189756">
    <property type="component" value="Unassembled WGS sequence"/>
</dbReference>
<dbReference type="InterPro" id="IPR011701">
    <property type="entry name" value="MFS"/>
</dbReference>
<evidence type="ECO:0000256" key="8">
    <source>
        <dbReference type="ARBA" id="ARBA00023136"/>
    </source>
</evidence>
<feature type="transmembrane region" description="Helical" evidence="9">
    <location>
        <begin position="339"/>
        <end position="360"/>
    </location>
</feature>
<comment type="caution">
    <text evidence="12">The sequence shown here is derived from an EMBL/GenBank/DDBJ whole genome shotgun (WGS) entry which is preliminary data.</text>
</comment>
<feature type="transmembrane region" description="Helical" evidence="9">
    <location>
        <begin position="238"/>
        <end position="258"/>
    </location>
</feature>
<gene>
    <name evidence="12" type="primary">proP_8</name>
    <name evidence="11" type="synonym">proP_6</name>
    <name evidence="11" type="ORF">LMG18095_02768</name>
    <name evidence="12" type="ORF">R77560_04759</name>
</gene>
<evidence type="ECO:0000259" key="10">
    <source>
        <dbReference type="PROSITE" id="PS50850"/>
    </source>
</evidence>
<name>A0AAD2BUF9_9RALS</name>
<keyword evidence="6" id="KW-0769">Symport</keyword>
<dbReference type="AlphaFoldDB" id="A0AAD2BUF9"/>
<feature type="transmembrane region" description="Helical" evidence="9">
    <location>
        <begin position="278"/>
        <end position="295"/>
    </location>
</feature>
<evidence type="ECO:0000256" key="2">
    <source>
        <dbReference type="ARBA" id="ARBA00008240"/>
    </source>
</evidence>
<feature type="transmembrane region" description="Helical" evidence="9">
    <location>
        <begin position="307"/>
        <end position="327"/>
    </location>
</feature>
<keyword evidence="14" id="KW-1185">Reference proteome</keyword>
<feature type="transmembrane region" description="Helical" evidence="9">
    <location>
        <begin position="193"/>
        <end position="212"/>
    </location>
</feature>
<dbReference type="EMBL" id="CATZAR010000007">
    <property type="protein sequence ID" value="CAJ0795587.1"/>
    <property type="molecule type" value="Genomic_DNA"/>
</dbReference>
<keyword evidence="3" id="KW-0813">Transport</keyword>
<feature type="transmembrane region" description="Helical" evidence="9">
    <location>
        <begin position="89"/>
        <end position="113"/>
    </location>
</feature>
<evidence type="ECO:0000313" key="12">
    <source>
        <dbReference type="EMBL" id="CAJ0808654.1"/>
    </source>
</evidence>
<feature type="transmembrane region" description="Helical" evidence="9">
    <location>
        <begin position="400"/>
        <end position="421"/>
    </location>
</feature>
<feature type="transmembrane region" description="Helical" evidence="9">
    <location>
        <begin position="165"/>
        <end position="181"/>
    </location>
</feature>
<dbReference type="PROSITE" id="PS00217">
    <property type="entry name" value="SUGAR_TRANSPORT_2"/>
    <property type="match status" value="1"/>
</dbReference>
<dbReference type="EMBL" id="CATZAZ010000021">
    <property type="protein sequence ID" value="CAJ0808654.1"/>
    <property type="molecule type" value="Genomic_DNA"/>
</dbReference>
<dbReference type="GO" id="GO:0015293">
    <property type="term" value="F:symporter activity"/>
    <property type="evidence" value="ECO:0007669"/>
    <property type="project" value="UniProtKB-KW"/>
</dbReference>
<dbReference type="Gene3D" id="1.20.1250.20">
    <property type="entry name" value="MFS general substrate transporter like domains"/>
    <property type="match status" value="2"/>
</dbReference>
<keyword evidence="4" id="KW-1003">Cell membrane</keyword>
<comment type="similarity">
    <text evidence="2">Belongs to the major facilitator superfamily. Metabolite:H+ Symporter (MHS) family (TC 2.A.1.6) family.</text>
</comment>
<evidence type="ECO:0000256" key="7">
    <source>
        <dbReference type="ARBA" id="ARBA00022989"/>
    </source>
</evidence>
<evidence type="ECO:0000313" key="11">
    <source>
        <dbReference type="EMBL" id="CAJ0795587.1"/>
    </source>
</evidence>
<accession>A0AAD2BUF9</accession>
<dbReference type="GO" id="GO:0005886">
    <property type="term" value="C:plasma membrane"/>
    <property type="evidence" value="ECO:0007669"/>
    <property type="project" value="UniProtKB-SubCell"/>
</dbReference>
<evidence type="ECO:0000256" key="9">
    <source>
        <dbReference type="SAM" id="Phobius"/>
    </source>
</evidence>
<dbReference type="PROSITE" id="PS50850">
    <property type="entry name" value="MFS"/>
    <property type="match status" value="1"/>
</dbReference>
<comment type="subcellular location">
    <subcellularLocation>
        <location evidence="1">Cell membrane</location>
        <topology evidence="1">Multi-pass membrane protein</topology>
    </subcellularLocation>
</comment>
<evidence type="ECO:0000256" key="1">
    <source>
        <dbReference type="ARBA" id="ARBA00004651"/>
    </source>
</evidence>
<organism evidence="12 13">
    <name type="scientific">Ralstonia thomasii</name>
    <dbReference type="NCBI Taxonomy" id="3058596"/>
    <lineage>
        <taxon>Bacteria</taxon>
        <taxon>Pseudomonadati</taxon>
        <taxon>Pseudomonadota</taxon>
        <taxon>Betaproteobacteria</taxon>
        <taxon>Burkholderiales</taxon>
        <taxon>Burkholderiaceae</taxon>
        <taxon>Ralstonia</taxon>
    </lineage>
</organism>
<feature type="transmembrane region" description="Helical" evidence="9">
    <location>
        <begin position="119"/>
        <end position="144"/>
    </location>
</feature>
<feature type="domain" description="Major facilitator superfamily (MFS) profile" evidence="10">
    <location>
        <begin position="17"/>
        <end position="427"/>
    </location>
</feature>
<dbReference type="FunFam" id="1.20.1250.20:FF:000001">
    <property type="entry name" value="Dicarboxylate MFS transporter"/>
    <property type="match status" value="1"/>
</dbReference>
<keyword evidence="8 9" id="KW-0472">Membrane</keyword>
<dbReference type="InterPro" id="IPR051084">
    <property type="entry name" value="H+-coupled_symporters"/>
</dbReference>
<proteinExistence type="inferred from homology"/>
<feature type="transmembrane region" description="Helical" evidence="9">
    <location>
        <begin position="53"/>
        <end position="77"/>
    </location>
</feature>